<proteinExistence type="inferred from homology"/>
<dbReference type="RefSeq" id="WP_132463400.1">
    <property type="nucleotide sequence ID" value="NZ_SLXP01000008.1"/>
</dbReference>
<accession>A0A4R2PW87</accession>
<dbReference type="GO" id="GO:0046872">
    <property type="term" value="F:metal ion binding"/>
    <property type="evidence" value="ECO:0007669"/>
    <property type="project" value="UniProtKB-KW"/>
</dbReference>
<organism evidence="5 6">
    <name type="scientific">Rhodovulum marinum</name>
    <dbReference type="NCBI Taxonomy" id="320662"/>
    <lineage>
        <taxon>Bacteria</taxon>
        <taxon>Pseudomonadati</taxon>
        <taxon>Pseudomonadota</taxon>
        <taxon>Alphaproteobacteria</taxon>
        <taxon>Rhodobacterales</taxon>
        <taxon>Paracoccaceae</taxon>
        <taxon>Rhodovulum</taxon>
    </lineage>
</organism>
<keyword evidence="4" id="KW-1015">Disulfide bond</keyword>
<dbReference type="SUPFAM" id="SSF52833">
    <property type="entry name" value="Thioredoxin-like"/>
    <property type="match status" value="1"/>
</dbReference>
<dbReference type="Pfam" id="PF02630">
    <property type="entry name" value="SCO1-SenC"/>
    <property type="match status" value="1"/>
</dbReference>
<dbReference type="Proteomes" id="UP000294835">
    <property type="component" value="Unassembled WGS sequence"/>
</dbReference>
<reference evidence="5 6" key="1">
    <citation type="submission" date="2019-03" db="EMBL/GenBank/DDBJ databases">
        <title>Genomic Encyclopedia of Type Strains, Phase IV (KMG-IV): sequencing the most valuable type-strain genomes for metagenomic binning, comparative biology and taxonomic classification.</title>
        <authorList>
            <person name="Goeker M."/>
        </authorList>
    </citation>
    <scope>NUCLEOTIDE SEQUENCE [LARGE SCALE GENOMIC DNA]</scope>
    <source>
        <strain evidence="5 6">DSM 18063</strain>
    </source>
</reference>
<evidence type="ECO:0000313" key="5">
    <source>
        <dbReference type="EMBL" id="TCP40310.1"/>
    </source>
</evidence>
<dbReference type="CDD" id="cd02968">
    <property type="entry name" value="SCO"/>
    <property type="match status" value="1"/>
</dbReference>
<evidence type="ECO:0000256" key="1">
    <source>
        <dbReference type="ARBA" id="ARBA00010996"/>
    </source>
</evidence>
<sequence>MNRIALAAAAGLALAGLAGGAVYLLGTGSGDDRFAECRTGRIGGDPAQLGGPFTLVSETGKTVTEADVITGPTLIYFGYTFCPDVCPLDNSRNAAAVDLLDAAGRVVTPVFISIDPARDTPELLAEFTGYMHPRMLGLTGSPDQVQAASRAYRTFYRVQDPEDEYYLIDHSTFTYLAFPGLGVVEVFDRDVTPEEMAARVTCFLDSF</sequence>
<protein>
    <submittedName>
        <fullName evidence="5">Protein SCO1/2</fullName>
    </submittedName>
</protein>
<keyword evidence="3" id="KW-0479">Metal-binding</keyword>
<evidence type="ECO:0000313" key="6">
    <source>
        <dbReference type="Proteomes" id="UP000294835"/>
    </source>
</evidence>
<feature type="binding site" evidence="3">
    <location>
        <position position="86"/>
    </location>
    <ligand>
        <name>Cu cation</name>
        <dbReference type="ChEBI" id="CHEBI:23378"/>
    </ligand>
</feature>
<comment type="caution">
    <text evidence="5">The sequence shown here is derived from an EMBL/GenBank/DDBJ whole genome shotgun (WGS) entry which is preliminary data.</text>
</comment>
<evidence type="ECO:0000256" key="4">
    <source>
        <dbReference type="PIRSR" id="PIRSR603782-2"/>
    </source>
</evidence>
<dbReference type="OrthoDB" id="9790194at2"/>
<dbReference type="PANTHER" id="PTHR12151">
    <property type="entry name" value="ELECTRON TRANSPORT PROTIN SCO1/SENC FAMILY MEMBER"/>
    <property type="match status" value="1"/>
</dbReference>
<dbReference type="PANTHER" id="PTHR12151:SF25">
    <property type="entry name" value="LINALOOL DEHYDRATASE_ISOMERASE DOMAIN-CONTAINING PROTEIN"/>
    <property type="match status" value="1"/>
</dbReference>
<dbReference type="EMBL" id="SLXP01000008">
    <property type="protein sequence ID" value="TCP40310.1"/>
    <property type="molecule type" value="Genomic_DNA"/>
</dbReference>
<evidence type="ECO:0000256" key="3">
    <source>
        <dbReference type="PIRSR" id="PIRSR603782-1"/>
    </source>
</evidence>
<feature type="binding site" evidence="3">
    <location>
        <position position="170"/>
    </location>
    <ligand>
        <name>Cu cation</name>
        <dbReference type="ChEBI" id="CHEBI:23378"/>
    </ligand>
</feature>
<dbReference type="Gene3D" id="3.40.30.10">
    <property type="entry name" value="Glutaredoxin"/>
    <property type="match status" value="1"/>
</dbReference>
<dbReference type="FunFam" id="3.40.30.10:FF:000013">
    <property type="entry name" value="Blast:Protein SCO1 homolog, mitochondrial"/>
    <property type="match status" value="1"/>
</dbReference>
<comment type="similarity">
    <text evidence="1">Belongs to the SCO1/2 family.</text>
</comment>
<feature type="binding site" evidence="3">
    <location>
        <position position="82"/>
    </location>
    <ligand>
        <name>Cu cation</name>
        <dbReference type="ChEBI" id="CHEBI:23378"/>
    </ligand>
</feature>
<feature type="disulfide bond" description="Redox-active" evidence="4">
    <location>
        <begin position="82"/>
        <end position="86"/>
    </location>
</feature>
<gene>
    <name evidence="5" type="ORF">EV662_108185</name>
</gene>
<dbReference type="InterPro" id="IPR036249">
    <property type="entry name" value="Thioredoxin-like_sf"/>
</dbReference>
<keyword evidence="6" id="KW-1185">Reference proteome</keyword>
<dbReference type="AlphaFoldDB" id="A0A4R2PW87"/>
<keyword evidence="2 3" id="KW-0186">Copper</keyword>
<name>A0A4R2PW87_9RHOB</name>
<dbReference type="InterPro" id="IPR003782">
    <property type="entry name" value="SCO1/SenC"/>
</dbReference>
<evidence type="ECO:0000256" key="2">
    <source>
        <dbReference type="ARBA" id="ARBA00023008"/>
    </source>
</evidence>